<protein>
    <submittedName>
        <fullName evidence="8">Uncharacterized LOC102083231</fullName>
    </submittedName>
</protein>
<evidence type="ECO:0000256" key="2">
    <source>
        <dbReference type="ARBA" id="ARBA00022729"/>
    </source>
</evidence>
<dbReference type="PANTHER" id="PTHR12080">
    <property type="entry name" value="SIGNALING LYMPHOCYTIC ACTIVATION MOLECULE"/>
    <property type="match status" value="1"/>
</dbReference>
<evidence type="ECO:0000256" key="4">
    <source>
        <dbReference type="ARBA" id="ARBA00023180"/>
    </source>
</evidence>
<evidence type="ECO:0000256" key="7">
    <source>
        <dbReference type="SAM" id="SignalP"/>
    </source>
</evidence>
<sequence>MARILFWGVLLLLSFEIQGLQHVFLLRGKDLHLDINKSVVLDKKTDLFWKFNETNNVAKCGFNNDPIVYDKYEGRAELFGQNYSLVLKNVKSNDTGDYTAVLTGAQDLRVAEYKVIVQDPVSPANLRVVSVPSSDSCNLTVTCSTVDSQISKTFRCDTQNCSQVDENSLKKTNDYSSLIVYLHRDLIICNHSNNVSWKQSTMNNPYCEKKTVSSAPIIIAAACGLCVFIFIIIFIICIVRKCKRRNQENQLYEAAQEYPPGQTRNENVPGDASSLSPTSTYALVEFHPKTESTKSKKNPQPETVYAQVTRATRPRGTAQQTELENISSTNSQG</sequence>
<keyword evidence="6" id="KW-0812">Transmembrane</keyword>
<gene>
    <name evidence="8" type="primary">LOC102083231</name>
</gene>
<evidence type="ECO:0000256" key="1">
    <source>
        <dbReference type="ARBA" id="ARBA00004370"/>
    </source>
</evidence>
<keyword evidence="9" id="KW-1185">Reference proteome</keyword>
<dbReference type="GO" id="GO:0016020">
    <property type="term" value="C:membrane"/>
    <property type="evidence" value="ECO:0007669"/>
    <property type="project" value="UniProtKB-SubCell"/>
</dbReference>
<evidence type="ECO:0000256" key="5">
    <source>
        <dbReference type="SAM" id="MobiDB-lite"/>
    </source>
</evidence>
<dbReference type="InterPro" id="IPR015631">
    <property type="entry name" value="CD2/SLAM_rcpt"/>
</dbReference>
<reference evidence="9" key="1">
    <citation type="submission" date="2012-01" db="EMBL/GenBank/DDBJ databases">
        <title>The Genome Sequence of Oreochromis niloticus (Nile Tilapia).</title>
        <authorList>
            <consortium name="Broad Institute Genome Assembly Team"/>
            <consortium name="Broad Institute Sequencing Platform"/>
            <person name="Di Palma F."/>
            <person name="Johnson J."/>
            <person name="Lander E.S."/>
            <person name="Lindblad-Toh K."/>
        </authorList>
    </citation>
    <scope>NUCLEOTIDE SEQUENCE [LARGE SCALE GENOMIC DNA]</scope>
</reference>
<proteinExistence type="predicted"/>
<comment type="subcellular location">
    <subcellularLocation>
        <location evidence="1">Membrane</location>
    </subcellularLocation>
</comment>
<keyword evidence="6" id="KW-1133">Transmembrane helix</keyword>
<dbReference type="InParanoid" id="A0A669BFW1"/>
<feature type="chain" id="PRO_5025479475" evidence="7">
    <location>
        <begin position="20"/>
        <end position="333"/>
    </location>
</feature>
<dbReference type="Proteomes" id="UP000005207">
    <property type="component" value="Linkage group LG18"/>
</dbReference>
<dbReference type="OrthoDB" id="8395455at2759"/>
<feature type="signal peptide" evidence="7">
    <location>
        <begin position="1"/>
        <end position="19"/>
    </location>
</feature>
<reference evidence="8" key="3">
    <citation type="submission" date="2025-09" db="UniProtKB">
        <authorList>
            <consortium name="Ensembl"/>
        </authorList>
    </citation>
    <scope>IDENTIFICATION</scope>
</reference>
<evidence type="ECO:0000313" key="9">
    <source>
        <dbReference type="Proteomes" id="UP000005207"/>
    </source>
</evidence>
<dbReference type="RefSeq" id="XP_019203940.1">
    <property type="nucleotide sequence ID" value="XM_019348395.2"/>
</dbReference>
<keyword evidence="2 7" id="KW-0732">Signal</keyword>
<dbReference type="InterPro" id="IPR013783">
    <property type="entry name" value="Ig-like_fold"/>
</dbReference>
<dbReference type="GeneID" id="102083231"/>
<name>A0A669BFW1_ORENI</name>
<accession>A0A669BFW1</accession>
<reference evidence="8" key="2">
    <citation type="submission" date="2025-08" db="UniProtKB">
        <authorList>
            <consortium name="Ensembl"/>
        </authorList>
    </citation>
    <scope>IDENTIFICATION</scope>
</reference>
<feature type="region of interest" description="Disordered" evidence="5">
    <location>
        <begin position="257"/>
        <end position="276"/>
    </location>
</feature>
<feature type="compositionally biased region" description="Polar residues" evidence="5">
    <location>
        <begin position="317"/>
        <end position="333"/>
    </location>
</feature>
<dbReference type="Gene3D" id="2.60.40.10">
    <property type="entry name" value="Immunoglobulins"/>
    <property type="match status" value="1"/>
</dbReference>
<dbReference type="GeneTree" id="ENSGT00960000186782"/>
<dbReference type="Ensembl" id="ENSONIT00000086202.1">
    <property type="protein sequence ID" value="ENSONIP00000034623.1"/>
    <property type="gene ID" value="ENSONIG00000037997.1"/>
</dbReference>
<evidence type="ECO:0000313" key="8">
    <source>
        <dbReference type="Ensembl" id="ENSONIP00000034623.1"/>
    </source>
</evidence>
<dbReference type="SUPFAM" id="SSF48726">
    <property type="entry name" value="Immunoglobulin"/>
    <property type="match status" value="1"/>
</dbReference>
<dbReference type="AlphaFoldDB" id="A0A669BFW1"/>
<dbReference type="KEGG" id="onl:102083231"/>
<evidence type="ECO:0000256" key="3">
    <source>
        <dbReference type="ARBA" id="ARBA00023136"/>
    </source>
</evidence>
<organism evidence="8 9">
    <name type="scientific">Oreochromis niloticus</name>
    <name type="common">Nile tilapia</name>
    <name type="synonym">Tilapia nilotica</name>
    <dbReference type="NCBI Taxonomy" id="8128"/>
    <lineage>
        <taxon>Eukaryota</taxon>
        <taxon>Metazoa</taxon>
        <taxon>Chordata</taxon>
        <taxon>Craniata</taxon>
        <taxon>Vertebrata</taxon>
        <taxon>Euteleostomi</taxon>
        <taxon>Actinopterygii</taxon>
        <taxon>Neopterygii</taxon>
        <taxon>Teleostei</taxon>
        <taxon>Neoteleostei</taxon>
        <taxon>Acanthomorphata</taxon>
        <taxon>Ovalentaria</taxon>
        <taxon>Cichlomorphae</taxon>
        <taxon>Cichliformes</taxon>
        <taxon>Cichlidae</taxon>
        <taxon>African cichlids</taxon>
        <taxon>Pseudocrenilabrinae</taxon>
        <taxon>Oreochromini</taxon>
        <taxon>Oreochromis</taxon>
    </lineage>
</organism>
<dbReference type="InterPro" id="IPR036179">
    <property type="entry name" value="Ig-like_dom_sf"/>
</dbReference>
<dbReference type="PANTHER" id="PTHR12080:SF80">
    <property type="entry name" value="IMMUNOGLOBULIN V-SET DOMAIN-CONTAINING PROTEIN"/>
    <property type="match status" value="1"/>
</dbReference>
<feature type="region of interest" description="Disordered" evidence="5">
    <location>
        <begin position="286"/>
        <end position="333"/>
    </location>
</feature>
<feature type="transmembrane region" description="Helical" evidence="6">
    <location>
        <begin position="217"/>
        <end position="239"/>
    </location>
</feature>
<keyword evidence="3 6" id="KW-0472">Membrane</keyword>
<evidence type="ECO:0000256" key="6">
    <source>
        <dbReference type="SAM" id="Phobius"/>
    </source>
</evidence>
<keyword evidence="4" id="KW-0325">Glycoprotein</keyword>